<sequence length="384" mass="42422">MAHDVFRCELPATALIFSSSQYCSQRKRKAVPNQLTMDSGHENSKEGARTLQAILPLERCQLDGQSPHDSIRLACGHIYCKLCLQDLMITAMLVGQRSRCKTCFFEFGPPAGSILQGTLGERTKQVLTAARSPTVPGVSYSQRLTTLLDGFTASRGLMLQPVESKDIGVLDIQTVRVNPPQENRLQQVLFMSTQPDKSATSPFRDKQSDLLAGYGGLDTPANSVHWVTGLDSYADILSYDCGVSNTQFDNGTWSTHPDIIEESEKPTTLEETSKVACAKLKQQPGRDLSVLAGERFCFKGKLRDQISMENAVRENGGNVTGGGYKHTTYGVVGSGWKVTSSWKVNKVRVLSEEEFWELLESKKRESQAAREAAKLAIRNIEKHE</sequence>
<reference evidence="4 5" key="1">
    <citation type="submission" date="2015-01" db="EMBL/GenBank/DDBJ databases">
        <title>The Genome Sequence of Ochroconis gallopava CBS43764.</title>
        <authorList>
            <consortium name="The Broad Institute Genomics Platform"/>
            <person name="Cuomo C."/>
            <person name="de Hoog S."/>
            <person name="Gorbushina A."/>
            <person name="Stielow B."/>
            <person name="Teixiera M."/>
            <person name="Abouelleil A."/>
            <person name="Chapman S.B."/>
            <person name="Priest M."/>
            <person name="Young S.K."/>
            <person name="Wortman J."/>
            <person name="Nusbaum C."/>
            <person name="Birren B."/>
        </authorList>
    </citation>
    <scope>NUCLEOTIDE SEQUENCE [LARGE SCALE GENOMIC DNA]</scope>
    <source>
        <strain evidence="4 5">CBS 43764</strain>
    </source>
</reference>
<dbReference type="InterPro" id="IPR036420">
    <property type="entry name" value="BRCT_dom_sf"/>
</dbReference>
<dbReference type="GO" id="GO:0008270">
    <property type="term" value="F:zinc ion binding"/>
    <property type="evidence" value="ECO:0007669"/>
    <property type="project" value="UniProtKB-KW"/>
</dbReference>
<dbReference type="InterPro" id="IPR013083">
    <property type="entry name" value="Znf_RING/FYVE/PHD"/>
</dbReference>
<keyword evidence="5" id="KW-1185">Reference proteome</keyword>
<keyword evidence="1" id="KW-0479">Metal-binding</keyword>
<dbReference type="RefSeq" id="XP_016218202.1">
    <property type="nucleotide sequence ID" value="XM_016354107.1"/>
</dbReference>
<dbReference type="VEuPathDB" id="FungiDB:PV09_01250"/>
<dbReference type="SUPFAM" id="SSF57850">
    <property type="entry name" value="RING/U-box"/>
    <property type="match status" value="1"/>
</dbReference>
<dbReference type="InParanoid" id="A0A0D2ANN5"/>
<dbReference type="PROSITE" id="PS00518">
    <property type="entry name" value="ZF_RING_1"/>
    <property type="match status" value="1"/>
</dbReference>
<gene>
    <name evidence="4" type="ORF">PV09_01250</name>
</gene>
<evidence type="ECO:0008006" key="6">
    <source>
        <dbReference type="Google" id="ProtNLM"/>
    </source>
</evidence>
<organism evidence="4 5">
    <name type="scientific">Verruconis gallopava</name>
    <dbReference type="NCBI Taxonomy" id="253628"/>
    <lineage>
        <taxon>Eukaryota</taxon>
        <taxon>Fungi</taxon>
        <taxon>Dikarya</taxon>
        <taxon>Ascomycota</taxon>
        <taxon>Pezizomycotina</taxon>
        <taxon>Dothideomycetes</taxon>
        <taxon>Pleosporomycetidae</taxon>
        <taxon>Venturiales</taxon>
        <taxon>Sympoventuriaceae</taxon>
        <taxon>Verruconis</taxon>
    </lineage>
</organism>
<evidence type="ECO:0000256" key="3">
    <source>
        <dbReference type="ARBA" id="ARBA00022833"/>
    </source>
</evidence>
<evidence type="ECO:0000256" key="2">
    <source>
        <dbReference type="ARBA" id="ARBA00022771"/>
    </source>
</evidence>
<accession>A0A0D2ANN5</accession>
<dbReference type="Gene3D" id="3.40.50.10190">
    <property type="entry name" value="BRCT domain"/>
    <property type="match status" value="1"/>
</dbReference>
<keyword evidence="2" id="KW-0863">Zinc-finger</keyword>
<dbReference type="InterPro" id="IPR017907">
    <property type="entry name" value="Znf_RING_CS"/>
</dbReference>
<dbReference type="AlphaFoldDB" id="A0A0D2ANN5"/>
<dbReference type="Proteomes" id="UP000053259">
    <property type="component" value="Unassembled WGS sequence"/>
</dbReference>
<evidence type="ECO:0000256" key="1">
    <source>
        <dbReference type="ARBA" id="ARBA00022723"/>
    </source>
</evidence>
<evidence type="ECO:0000313" key="5">
    <source>
        <dbReference type="Proteomes" id="UP000053259"/>
    </source>
</evidence>
<dbReference type="SUPFAM" id="SSF52113">
    <property type="entry name" value="BRCT domain"/>
    <property type="match status" value="1"/>
</dbReference>
<dbReference type="Gene3D" id="3.30.40.10">
    <property type="entry name" value="Zinc/RING finger domain, C3HC4 (zinc finger)"/>
    <property type="match status" value="1"/>
</dbReference>
<dbReference type="GeneID" id="27309223"/>
<evidence type="ECO:0000313" key="4">
    <source>
        <dbReference type="EMBL" id="KIW08333.1"/>
    </source>
</evidence>
<proteinExistence type="predicted"/>
<dbReference type="EMBL" id="KN847531">
    <property type="protein sequence ID" value="KIW08333.1"/>
    <property type="molecule type" value="Genomic_DNA"/>
</dbReference>
<keyword evidence="3" id="KW-0862">Zinc</keyword>
<protein>
    <recommendedName>
        <fullName evidence="6">BRCT domain-containing protein</fullName>
    </recommendedName>
</protein>
<dbReference type="HOGENOM" id="CLU_720028_0_0_1"/>
<name>A0A0D2ANN5_9PEZI</name>